<comment type="caution">
    <text evidence="1">The sequence shown here is derived from an EMBL/GenBank/DDBJ whole genome shotgun (WGS) entry which is preliminary data.</text>
</comment>
<evidence type="ECO:0000313" key="1">
    <source>
        <dbReference type="EMBL" id="KAF8437704.1"/>
    </source>
</evidence>
<protein>
    <submittedName>
        <fullName evidence="1">Uncharacterized protein</fullName>
    </submittedName>
</protein>
<gene>
    <name evidence="1" type="ORF">L210DRAFT_246500</name>
</gene>
<keyword evidence="2" id="KW-1185">Reference proteome</keyword>
<organism evidence="1 2">
    <name type="scientific">Boletus edulis BED1</name>
    <dbReference type="NCBI Taxonomy" id="1328754"/>
    <lineage>
        <taxon>Eukaryota</taxon>
        <taxon>Fungi</taxon>
        <taxon>Dikarya</taxon>
        <taxon>Basidiomycota</taxon>
        <taxon>Agaricomycotina</taxon>
        <taxon>Agaricomycetes</taxon>
        <taxon>Agaricomycetidae</taxon>
        <taxon>Boletales</taxon>
        <taxon>Boletineae</taxon>
        <taxon>Boletaceae</taxon>
        <taxon>Boletoideae</taxon>
        <taxon>Boletus</taxon>
    </lineage>
</organism>
<proteinExistence type="predicted"/>
<reference evidence="1" key="2">
    <citation type="journal article" date="2020" name="Nat. Commun.">
        <title>Large-scale genome sequencing of mycorrhizal fungi provides insights into the early evolution of symbiotic traits.</title>
        <authorList>
            <person name="Miyauchi S."/>
            <person name="Kiss E."/>
            <person name="Kuo A."/>
            <person name="Drula E."/>
            <person name="Kohler A."/>
            <person name="Sanchez-Garcia M."/>
            <person name="Morin E."/>
            <person name="Andreopoulos B."/>
            <person name="Barry K.W."/>
            <person name="Bonito G."/>
            <person name="Buee M."/>
            <person name="Carver A."/>
            <person name="Chen C."/>
            <person name="Cichocki N."/>
            <person name="Clum A."/>
            <person name="Culley D."/>
            <person name="Crous P.W."/>
            <person name="Fauchery L."/>
            <person name="Girlanda M."/>
            <person name="Hayes R.D."/>
            <person name="Keri Z."/>
            <person name="LaButti K."/>
            <person name="Lipzen A."/>
            <person name="Lombard V."/>
            <person name="Magnuson J."/>
            <person name="Maillard F."/>
            <person name="Murat C."/>
            <person name="Nolan M."/>
            <person name="Ohm R.A."/>
            <person name="Pangilinan J."/>
            <person name="Pereira M.F."/>
            <person name="Perotto S."/>
            <person name="Peter M."/>
            <person name="Pfister S."/>
            <person name="Riley R."/>
            <person name="Sitrit Y."/>
            <person name="Stielow J.B."/>
            <person name="Szollosi G."/>
            <person name="Zifcakova L."/>
            <person name="Stursova M."/>
            <person name="Spatafora J.W."/>
            <person name="Tedersoo L."/>
            <person name="Vaario L.M."/>
            <person name="Yamada A."/>
            <person name="Yan M."/>
            <person name="Wang P."/>
            <person name="Xu J."/>
            <person name="Bruns T."/>
            <person name="Baldrian P."/>
            <person name="Vilgalys R."/>
            <person name="Dunand C."/>
            <person name="Henrissat B."/>
            <person name="Grigoriev I.V."/>
            <person name="Hibbett D."/>
            <person name="Nagy L.G."/>
            <person name="Martin F.M."/>
        </authorList>
    </citation>
    <scope>NUCLEOTIDE SEQUENCE</scope>
    <source>
        <strain evidence="1">BED1</strain>
    </source>
</reference>
<dbReference type="AlphaFoldDB" id="A0AAD4BRW2"/>
<reference evidence="1" key="1">
    <citation type="submission" date="2019-10" db="EMBL/GenBank/DDBJ databases">
        <authorList>
            <consortium name="DOE Joint Genome Institute"/>
            <person name="Kuo A."/>
            <person name="Miyauchi S."/>
            <person name="Kiss E."/>
            <person name="Drula E."/>
            <person name="Kohler A."/>
            <person name="Sanchez-Garcia M."/>
            <person name="Andreopoulos B."/>
            <person name="Barry K.W."/>
            <person name="Bonito G."/>
            <person name="Buee M."/>
            <person name="Carver A."/>
            <person name="Chen C."/>
            <person name="Cichocki N."/>
            <person name="Clum A."/>
            <person name="Culley D."/>
            <person name="Crous P.W."/>
            <person name="Fauchery L."/>
            <person name="Girlanda M."/>
            <person name="Hayes R."/>
            <person name="Keri Z."/>
            <person name="LaButti K."/>
            <person name="Lipzen A."/>
            <person name="Lombard V."/>
            <person name="Magnuson J."/>
            <person name="Maillard F."/>
            <person name="Morin E."/>
            <person name="Murat C."/>
            <person name="Nolan M."/>
            <person name="Ohm R."/>
            <person name="Pangilinan J."/>
            <person name="Pereira M."/>
            <person name="Perotto S."/>
            <person name="Peter M."/>
            <person name="Riley R."/>
            <person name="Sitrit Y."/>
            <person name="Stielow B."/>
            <person name="Szollosi G."/>
            <person name="Zifcakova L."/>
            <person name="Stursova M."/>
            <person name="Spatafora J.W."/>
            <person name="Tedersoo L."/>
            <person name="Vaario L.-M."/>
            <person name="Yamada A."/>
            <person name="Yan M."/>
            <person name="Wang P."/>
            <person name="Xu J."/>
            <person name="Bruns T."/>
            <person name="Baldrian P."/>
            <person name="Vilgalys R."/>
            <person name="Henrissat B."/>
            <person name="Grigoriev I.V."/>
            <person name="Hibbett D."/>
            <person name="Nagy L.G."/>
            <person name="Martin F.M."/>
        </authorList>
    </citation>
    <scope>NUCLEOTIDE SEQUENCE</scope>
    <source>
        <strain evidence="1">BED1</strain>
    </source>
</reference>
<dbReference type="EMBL" id="WHUW01000018">
    <property type="protein sequence ID" value="KAF8437704.1"/>
    <property type="molecule type" value="Genomic_DNA"/>
</dbReference>
<dbReference type="Proteomes" id="UP001194468">
    <property type="component" value="Unassembled WGS sequence"/>
</dbReference>
<sequence length="139" mass="16048">MGAASKFRSIQANVRLLKHYRSKITKTITETIQFPFDNCYESYQRDPDAEKAGPIGGIFVMKSRCPREHSSATYFLRPSTSCCCPRRSGMYLTMLASCLLRLRIVLGSYRRYDPQHHLNFLPSHHGFRYFQAGLPRHQG</sequence>
<accession>A0AAD4BRW2</accession>
<name>A0AAD4BRW2_BOLED</name>
<evidence type="ECO:0000313" key="2">
    <source>
        <dbReference type="Proteomes" id="UP001194468"/>
    </source>
</evidence>